<evidence type="ECO:0000313" key="2">
    <source>
        <dbReference type="Proteomes" id="UP000008522"/>
    </source>
</evidence>
<dbReference type="RefSeq" id="WP_014486828.1">
    <property type="nucleotide sequence ID" value="NC_017243.1"/>
</dbReference>
<dbReference type="KEGG" id="bip:Bint_0342"/>
<dbReference type="EMBL" id="CP002874">
    <property type="protein sequence ID" value="AEM20976.1"/>
    <property type="molecule type" value="Genomic_DNA"/>
</dbReference>
<dbReference type="HOGENOM" id="CLU_2462994_0_0_12"/>
<name>G0EIG8_BRAIP</name>
<proteinExistence type="predicted"/>
<evidence type="ECO:0000313" key="1">
    <source>
        <dbReference type="EMBL" id="AEM20976.1"/>
    </source>
</evidence>
<accession>G0EIG8</accession>
<dbReference type="PATRIC" id="fig|1045858.4.peg.340"/>
<organism evidence="1 2">
    <name type="scientific">Brachyspira intermedia (strain ATCC 51140 / PWS/A)</name>
    <name type="common">Serpulina intermedia</name>
    <dbReference type="NCBI Taxonomy" id="1045858"/>
    <lineage>
        <taxon>Bacteria</taxon>
        <taxon>Pseudomonadati</taxon>
        <taxon>Spirochaetota</taxon>
        <taxon>Spirochaetia</taxon>
        <taxon>Brachyspirales</taxon>
        <taxon>Brachyspiraceae</taxon>
        <taxon>Brachyspira</taxon>
    </lineage>
</organism>
<dbReference type="GeneID" id="44968898"/>
<sequence length="88" mass="9788">MPNDGTGGWWSYTCDPNYVLSELRQRISALSSTKMELVPNTDWDNGTTPNGQVSVYLTVNISSKFLTIPENLKSVKIHLMANWGTAQP</sequence>
<dbReference type="Proteomes" id="UP000008522">
    <property type="component" value="Chromosome"/>
</dbReference>
<protein>
    <submittedName>
        <fullName evidence="1">Uncharacterized protein</fullName>
    </submittedName>
</protein>
<reference evidence="1 2" key="1">
    <citation type="journal article" date="2011" name="BMC Genomics">
        <title>Complete genome sequence of Brachyspira intermedia reveals unique genomic features in Brachyspira species and phage-mediated horizontal gene transfer.</title>
        <authorList>
            <person name="Hafstrom T."/>
            <person name="Jansson D.S."/>
            <person name="Segerman B."/>
        </authorList>
    </citation>
    <scope>NUCLEOTIDE SEQUENCE [LARGE SCALE GENOMIC DNA]</scope>
    <source>
        <strain evidence="2">ATCC 51140 / PWS/A</strain>
    </source>
</reference>
<gene>
    <name evidence="1" type="ordered locus">Bint_0342</name>
</gene>
<keyword evidence="2" id="KW-1185">Reference proteome</keyword>
<dbReference type="AlphaFoldDB" id="G0EIG8"/>